<dbReference type="Gene3D" id="3.30.1930.10">
    <property type="entry name" value="capsid protein of prophage domain"/>
    <property type="match status" value="1"/>
</dbReference>
<keyword evidence="2" id="KW-1185">Reference proteome</keyword>
<accession>A0ABU6GAS5</accession>
<dbReference type="EMBL" id="JARLKY010000090">
    <property type="protein sequence ID" value="MEC0231292.1"/>
    <property type="molecule type" value="Genomic_DNA"/>
</dbReference>
<protein>
    <submittedName>
        <fullName evidence="1">Major capsid protein</fullName>
    </submittedName>
</protein>
<dbReference type="InterPro" id="IPR005564">
    <property type="entry name" value="Major_capsid_GpE"/>
</dbReference>
<comment type="caution">
    <text evidence="1">The sequence shown here is derived from an EMBL/GenBank/DDBJ whole genome shotgun (WGS) entry which is preliminary data.</text>
</comment>
<dbReference type="Proteomes" id="UP001338137">
    <property type="component" value="Unassembled WGS sequence"/>
</dbReference>
<reference evidence="1 2" key="1">
    <citation type="submission" date="2023-03" db="EMBL/GenBank/DDBJ databases">
        <title>Bacillus Genome Sequencing.</title>
        <authorList>
            <person name="Dunlap C."/>
        </authorList>
    </citation>
    <scope>NUCLEOTIDE SEQUENCE [LARGE SCALE GENOMIC DNA]</scope>
    <source>
        <strain evidence="1 2">BD-533</strain>
    </source>
</reference>
<evidence type="ECO:0000313" key="2">
    <source>
        <dbReference type="Proteomes" id="UP001338137"/>
    </source>
</evidence>
<proteinExistence type="predicted"/>
<dbReference type="RefSeq" id="WP_326075274.1">
    <property type="nucleotide sequence ID" value="NZ_JARLKY010000090.1"/>
</dbReference>
<evidence type="ECO:0000313" key="1">
    <source>
        <dbReference type="EMBL" id="MEC0231292.1"/>
    </source>
</evidence>
<dbReference type="Pfam" id="PF03864">
    <property type="entry name" value="Phage_cap_E"/>
    <property type="match status" value="1"/>
</dbReference>
<gene>
    <name evidence="1" type="ORF">P4I72_29760</name>
</gene>
<name>A0ABU6GAS5_9BACL</name>
<dbReference type="Gene3D" id="3.15.30.10">
    <property type="entry name" value="putative capsid protein of prophage domain like"/>
    <property type="match status" value="1"/>
</dbReference>
<organism evidence="1 2">
    <name type="scientific">Paenibacillus alba</name>
    <dbReference type="NCBI Taxonomy" id="1197127"/>
    <lineage>
        <taxon>Bacteria</taxon>
        <taxon>Bacillati</taxon>
        <taxon>Bacillota</taxon>
        <taxon>Bacilli</taxon>
        <taxon>Bacillales</taxon>
        <taxon>Paenibacillaceae</taxon>
        <taxon>Paenibacillus</taxon>
    </lineage>
</organism>
<sequence>MGVALSFPTTQEINHVVRNTIVNTDLFRGKEFAPMDTAYSARIDVDVIPAVTGVTAPHALNADPKVTTLTGQSMRSYATGYWRETYRINEEELLFARQEGTYSDRAGYMRVMRRSNELNVRLETRIEQLRWLAVTKGKIDIKDNNVQYTVDMKVPSKNKPAALPWLTDPTRDIVKDLGGLQELYYGSGAKLDTIYIGHDIAKAWASNATIKDLMKQSVYATNLSPSNVSKALQLLFPELKFEVYTEGYSDGANFIPFIPAGAFSCVGKGSEKAMDFCSTLAIQNGGVEQPQPGKFASIEDRSTSSKNPYIDITVGINGLPRMHHPEWFVIGQAN</sequence>